<sequence length="499" mass="55964">MTYSPKVPDGEYRTGRKLGSGNFGSVFEAKHLPTNEPRAIKIIQKRPKARFNEMVQREVNILLSINHHPHIVKLYKAFEHNNLYYLIFELCRGDDLYERLGKAKTFSERNAQEIMRICFETVSYLHDHGVVHRDIKPQNILFRSERFDSLVLADFGISRMMQWPDQKFITRIGTPAYMAPEVLTREGYGTSVDIWSLGVMMHVLLGGNVPWDVHNLSIERWYFKILNSRPDFSGQQWVMVSDSAKELISQCLVASPDYRITAKRVIEESKWLTEHLASTHDLLSDCITEEDEAAAAEEPNGDTGEKQLKARPKYNFGQPARKFRKAIIMIRAINRFKGRRKYALSFVDANSAALKGTTATRSTLASSNEGRNVGGASGNGNNSGRGVSKPKSNKSAKHRNDDDDDDDAGCGTGSADKNDVSRKNKYMGAAADQVSVLALSTQSSKNIEKPSAIVVSVGGGNSIGNNKDNAKRQQTKKNLLQQILGCIWRIQRQQKAPSR</sequence>
<reference evidence="13" key="1">
    <citation type="submission" date="2022-07" db="EMBL/GenBank/DDBJ databases">
        <title>Phylogenomic reconstructions and comparative analyses of Kickxellomycotina fungi.</title>
        <authorList>
            <person name="Reynolds N.K."/>
            <person name="Stajich J.E."/>
            <person name="Barry K."/>
            <person name="Grigoriev I.V."/>
            <person name="Crous P."/>
            <person name="Smith M.E."/>
        </authorList>
    </citation>
    <scope>NUCLEOTIDE SEQUENCE</scope>
    <source>
        <strain evidence="13">NBRC 100468</strain>
    </source>
</reference>
<feature type="compositionally biased region" description="Gly residues" evidence="11">
    <location>
        <begin position="372"/>
        <end position="383"/>
    </location>
</feature>
<comment type="similarity">
    <text evidence="10">Belongs to the protein kinase superfamily.</text>
</comment>
<evidence type="ECO:0000256" key="9">
    <source>
        <dbReference type="PROSITE-ProRule" id="PRU10141"/>
    </source>
</evidence>
<dbReference type="InterPro" id="IPR011009">
    <property type="entry name" value="Kinase-like_dom_sf"/>
</dbReference>
<feature type="domain" description="Protein kinase" evidence="12">
    <location>
        <begin position="12"/>
        <end position="272"/>
    </location>
</feature>
<evidence type="ECO:0000256" key="6">
    <source>
        <dbReference type="PIRSR" id="PIRSR630616-1"/>
    </source>
</evidence>
<evidence type="ECO:0000256" key="11">
    <source>
        <dbReference type="SAM" id="MobiDB-lite"/>
    </source>
</evidence>
<organism evidence="13 14">
    <name type="scientific">Mycoemilia scoparia</name>
    <dbReference type="NCBI Taxonomy" id="417184"/>
    <lineage>
        <taxon>Eukaryota</taxon>
        <taxon>Fungi</taxon>
        <taxon>Fungi incertae sedis</taxon>
        <taxon>Zoopagomycota</taxon>
        <taxon>Kickxellomycotina</taxon>
        <taxon>Kickxellomycetes</taxon>
        <taxon>Kickxellales</taxon>
        <taxon>Kickxellaceae</taxon>
        <taxon>Mycoemilia</taxon>
    </lineage>
</organism>
<dbReference type="InterPro" id="IPR008271">
    <property type="entry name" value="Ser/Thr_kinase_AS"/>
</dbReference>
<dbReference type="SMART" id="SM00220">
    <property type="entry name" value="S_TKc"/>
    <property type="match status" value="1"/>
</dbReference>
<dbReference type="PANTHER" id="PTHR24350">
    <property type="entry name" value="SERINE/THREONINE-PROTEIN KINASE IAL-RELATED"/>
    <property type="match status" value="1"/>
</dbReference>
<feature type="binding site" evidence="7 9">
    <location>
        <position position="41"/>
    </location>
    <ligand>
        <name>ATP</name>
        <dbReference type="ChEBI" id="CHEBI:30616"/>
    </ligand>
</feature>
<dbReference type="Pfam" id="PF00069">
    <property type="entry name" value="Pkinase"/>
    <property type="match status" value="1"/>
</dbReference>
<feature type="binding site" evidence="7">
    <location>
        <position position="154"/>
    </location>
    <ligand>
        <name>ATP</name>
        <dbReference type="ChEBI" id="CHEBI:30616"/>
    </ligand>
</feature>
<dbReference type="GO" id="GO:0004683">
    <property type="term" value="F:calcium/calmodulin-dependent protein kinase activity"/>
    <property type="evidence" value="ECO:0007669"/>
    <property type="project" value="UniProtKB-EC"/>
</dbReference>
<evidence type="ECO:0000256" key="4">
    <source>
        <dbReference type="ARBA" id="ARBA00022777"/>
    </source>
</evidence>
<evidence type="ECO:0000259" key="12">
    <source>
        <dbReference type="PROSITE" id="PS50011"/>
    </source>
</evidence>
<feature type="active site" description="Proton acceptor" evidence="6">
    <location>
        <position position="134"/>
    </location>
</feature>
<dbReference type="Proteomes" id="UP001150538">
    <property type="component" value="Unassembled WGS sequence"/>
</dbReference>
<keyword evidence="1 10" id="KW-0723">Serine/threonine-protein kinase</keyword>
<dbReference type="OrthoDB" id="40902at2759"/>
<evidence type="ECO:0000256" key="7">
    <source>
        <dbReference type="PIRSR" id="PIRSR630616-2"/>
    </source>
</evidence>
<evidence type="ECO:0000256" key="10">
    <source>
        <dbReference type="RuleBase" id="RU000304"/>
    </source>
</evidence>
<keyword evidence="5 7" id="KW-0067">ATP-binding</keyword>
<evidence type="ECO:0000256" key="8">
    <source>
        <dbReference type="PIRSR" id="PIRSR630616-3"/>
    </source>
</evidence>
<feature type="region of interest" description="Disordered" evidence="11">
    <location>
        <begin position="292"/>
        <end position="313"/>
    </location>
</feature>
<feature type="compositionally biased region" description="Polar residues" evidence="11">
    <location>
        <begin position="358"/>
        <end position="369"/>
    </location>
</feature>
<dbReference type="EC" id="2.7.11.17" evidence="13"/>
<evidence type="ECO:0000256" key="1">
    <source>
        <dbReference type="ARBA" id="ARBA00022527"/>
    </source>
</evidence>
<dbReference type="FunFam" id="1.10.510.10:FF:000571">
    <property type="entry name" value="Maternal embryonic leucine zipper kinase"/>
    <property type="match status" value="1"/>
</dbReference>
<evidence type="ECO:0000256" key="5">
    <source>
        <dbReference type="ARBA" id="ARBA00022840"/>
    </source>
</evidence>
<proteinExistence type="inferred from homology"/>
<dbReference type="AlphaFoldDB" id="A0A9W8A2H9"/>
<evidence type="ECO:0000256" key="2">
    <source>
        <dbReference type="ARBA" id="ARBA00022679"/>
    </source>
</evidence>
<comment type="caution">
    <text evidence="13">The sequence shown here is derived from an EMBL/GenBank/DDBJ whole genome shotgun (WGS) entry which is preliminary data.</text>
</comment>
<dbReference type="PROSITE" id="PS00107">
    <property type="entry name" value="PROTEIN_KINASE_ATP"/>
    <property type="match status" value="1"/>
</dbReference>
<dbReference type="Gene3D" id="1.10.510.10">
    <property type="entry name" value="Transferase(Phosphotransferase) domain 1"/>
    <property type="match status" value="1"/>
</dbReference>
<dbReference type="SUPFAM" id="SSF56112">
    <property type="entry name" value="Protein kinase-like (PK-like)"/>
    <property type="match status" value="1"/>
</dbReference>
<dbReference type="CDD" id="cd05117">
    <property type="entry name" value="STKc_CAMK"/>
    <property type="match status" value="1"/>
</dbReference>
<keyword evidence="3 7" id="KW-0547">Nucleotide-binding</keyword>
<dbReference type="EMBL" id="JANBPU010000039">
    <property type="protein sequence ID" value="KAJ1918707.1"/>
    <property type="molecule type" value="Genomic_DNA"/>
</dbReference>
<feature type="cross-link" description="Glycyl lysine isopeptide (Lys-Gly) (interchain with G-Cter in SUMO2)" evidence="8">
    <location>
        <position position="136"/>
    </location>
</feature>
<keyword evidence="2 13" id="KW-0808">Transferase</keyword>
<accession>A0A9W8A2H9</accession>
<dbReference type="InterPro" id="IPR017441">
    <property type="entry name" value="Protein_kinase_ATP_BS"/>
</dbReference>
<evidence type="ECO:0000313" key="14">
    <source>
        <dbReference type="Proteomes" id="UP001150538"/>
    </source>
</evidence>
<evidence type="ECO:0000313" key="13">
    <source>
        <dbReference type="EMBL" id="KAJ1918707.1"/>
    </source>
</evidence>
<dbReference type="InterPro" id="IPR000719">
    <property type="entry name" value="Prot_kinase_dom"/>
</dbReference>
<keyword evidence="14" id="KW-1185">Reference proteome</keyword>
<dbReference type="PROSITE" id="PS50011">
    <property type="entry name" value="PROTEIN_KINASE_DOM"/>
    <property type="match status" value="1"/>
</dbReference>
<dbReference type="PROSITE" id="PS00108">
    <property type="entry name" value="PROTEIN_KINASE_ST"/>
    <property type="match status" value="1"/>
</dbReference>
<gene>
    <name evidence="13" type="primary">cmk1_1</name>
    <name evidence="13" type="ORF">H4219_002429</name>
</gene>
<evidence type="ECO:0000256" key="3">
    <source>
        <dbReference type="ARBA" id="ARBA00022741"/>
    </source>
</evidence>
<dbReference type="FunFam" id="3.30.200.20:FF:000315">
    <property type="entry name" value="Calcium-dependent protein kinase 3"/>
    <property type="match status" value="1"/>
</dbReference>
<dbReference type="GO" id="GO:0005524">
    <property type="term" value="F:ATP binding"/>
    <property type="evidence" value="ECO:0007669"/>
    <property type="project" value="UniProtKB-UniRule"/>
</dbReference>
<dbReference type="InterPro" id="IPR030616">
    <property type="entry name" value="Aur-like"/>
</dbReference>
<protein>
    <submittedName>
        <fullName evidence="13">Calcium/calmodulin-dependent protein kinase type I</fullName>
        <ecNumber evidence="13">2.7.11.17</ecNumber>
    </submittedName>
</protein>
<name>A0A9W8A2H9_9FUNG</name>
<feature type="region of interest" description="Disordered" evidence="11">
    <location>
        <begin position="358"/>
        <end position="420"/>
    </location>
</feature>
<keyword evidence="4 13" id="KW-0418">Kinase</keyword>